<gene>
    <name evidence="4" type="ORF">INT45_010769</name>
</gene>
<evidence type="ECO:0000313" key="4">
    <source>
        <dbReference type="EMBL" id="KAG2217483.1"/>
    </source>
</evidence>
<protein>
    <submittedName>
        <fullName evidence="4">Uncharacterized protein</fullName>
    </submittedName>
</protein>
<dbReference type="AlphaFoldDB" id="A0A8H7RX61"/>
<keyword evidence="5" id="KW-1185">Reference proteome</keyword>
<accession>A0A8H7RX61</accession>
<evidence type="ECO:0000313" key="5">
    <source>
        <dbReference type="Proteomes" id="UP000646827"/>
    </source>
</evidence>
<feature type="transmembrane region" description="Helical" evidence="3">
    <location>
        <begin position="640"/>
        <end position="659"/>
    </location>
</feature>
<sequence>MTSPGCESMQQQQQQPTHVPYAVLKVQLKRLVSQHDSKGVIFTRDLLTLINEYEQEQDVMLLSLDQKTAIQPYTMANPDLEMSADDILNLLKLVFPTPSMTTVVRPRTSPPLSTGSNSHRRPSHLSITSGGSGSNEDLSNEEQENITTEPIEATSELEETVGTLTIDDDVGIPRNTRSNSSTSLTNKPKLLSDEPEEDDDEVSSPNVAQYYRRSIQLTRRLKLSERSLASMTRDNEDRIIQLQNRVEDMNQEVVKQKREIFEYKSKEKNSLDQIGALESHIAQIERSETDQKQVYLSIKRLFDEKCHETQDLQEMLRHKELELQKTEALLSSIHHEFQQLNEERNKLKAMQDNLEHELATSHYTHMQLAEQRSENERLKEIIDGLKFDLEAKSEEAIISSLSNDNIMTTHNNINDNSYRNENNNNNNSNNNSTETYTLINTLRAELESHDDFREDIQIDNITEERLKSVENEKDYYKSQADAAMQDLDRVKQEFKYALDQEKELLVNQLANMGMKVPDRRDDIDNLRIANGGDVDVTNTVEPFAIQVAAKQSFTDNTTIDMNTTTDIWDQSRIRQRKLDKARRRGTVQDLNESTAFAVNAAIAANNSTMFASDNNNNNSNHNRALIRPTNDRAVTNTATFAIYTLLVYIFGIVTSTFLLDGQPGSWEQALVAAATQQGGSRSKILEILIYWIEKLLFEGDGVPLS</sequence>
<keyword evidence="1" id="KW-0175">Coiled coil</keyword>
<comment type="caution">
    <text evidence="4">The sequence shown here is derived from an EMBL/GenBank/DDBJ whole genome shotgun (WGS) entry which is preliminary data.</text>
</comment>
<organism evidence="4 5">
    <name type="scientific">Circinella minor</name>
    <dbReference type="NCBI Taxonomy" id="1195481"/>
    <lineage>
        <taxon>Eukaryota</taxon>
        <taxon>Fungi</taxon>
        <taxon>Fungi incertae sedis</taxon>
        <taxon>Mucoromycota</taxon>
        <taxon>Mucoromycotina</taxon>
        <taxon>Mucoromycetes</taxon>
        <taxon>Mucorales</taxon>
        <taxon>Lichtheimiaceae</taxon>
        <taxon>Circinella</taxon>
    </lineage>
</organism>
<evidence type="ECO:0000256" key="1">
    <source>
        <dbReference type="SAM" id="Coils"/>
    </source>
</evidence>
<feature type="compositionally biased region" description="Acidic residues" evidence="2">
    <location>
        <begin position="193"/>
        <end position="202"/>
    </location>
</feature>
<name>A0A8H7RX61_9FUNG</name>
<evidence type="ECO:0000256" key="2">
    <source>
        <dbReference type="SAM" id="MobiDB-lite"/>
    </source>
</evidence>
<keyword evidence="3" id="KW-0472">Membrane</keyword>
<dbReference type="EMBL" id="JAEPRB010000295">
    <property type="protein sequence ID" value="KAG2217483.1"/>
    <property type="molecule type" value="Genomic_DNA"/>
</dbReference>
<dbReference type="OrthoDB" id="432685at2759"/>
<feature type="coiled-coil region" evidence="1">
    <location>
        <begin position="309"/>
        <end position="395"/>
    </location>
</feature>
<keyword evidence="3" id="KW-1133">Transmembrane helix</keyword>
<feature type="coiled-coil region" evidence="1">
    <location>
        <begin position="232"/>
        <end position="266"/>
    </location>
</feature>
<dbReference type="PANTHER" id="PTHR20916:SF18">
    <property type="entry name" value="IPT_TIG DOMAIN-CONTAINING PROTEIN"/>
    <property type="match status" value="1"/>
</dbReference>
<feature type="compositionally biased region" description="Polar residues" evidence="2">
    <location>
        <begin position="125"/>
        <end position="137"/>
    </location>
</feature>
<feature type="compositionally biased region" description="Low complexity" evidence="2">
    <location>
        <begin position="174"/>
        <end position="183"/>
    </location>
</feature>
<keyword evidence="3" id="KW-0812">Transmembrane</keyword>
<feature type="region of interest" description="Disordered" evidence="2">
    <location>
        <begin position="101"/>
        <end position="207"/>
    </location>
</feature>
<feature type="coiled-coil region" evidence="1">
    <location>
        <begin position="466"/>
        <end position="493"/>
    </location>
</feature>
<dbReference type="PANTHER" id="PTHR20916">
    <property type="entry name" value="CYSTEINE AND GLYCINE-RICH PROTEIN 2 BINDING PROTEIN"/>
    <property type="match status" value="1"/>
</dbReference>
<evidence type="ECO:0000256" key="3">
    <source>
        <dbReference type="SAM" id="Phobius"/>
    </source>
</evidence>
<proteinExistence type="predicted"/>
<dbReference type="Proteomes" id="UP000646827">
    <property type="component" value="Unassembled WGS sequence"/>
</dbReference>
<reference evidence="4 5" key="1">
    <citation type="submission" date="2020-12" db="EMBL/GenBank/DDBJ databases">
        <title>Metabolic potential, ecology and presence of endohyphal bacteria is reflected in genomic diversity of Mucoromycotina.</title>
        <authorList>
            <person name="Muszewska A."/>
            <person name="Okrasinska A."/>
            <person name="Steczkiewicz K."/>
            <person name="Drgas O."/>
            <person name="Orlowska M."/>
            <person name="Perlinska-Lenart U."/>
            <person name="Aleksandrzak-Piekarczyk T."/>
            <person name="Szatraj K."/>
            <person name="Zielenkiewicz U."/>
            <person name="Pilsyk S."/>
            <person name="Malc E."/>
            <person name="Mieczkowski P."/>
            <person name="Kruszewska J.S."/>
            <person name="Biernat P."/>
            <person name="Pawlowska J."/>
        </authorList>
    </citation>
    <scope>NUCLEOTIDE SEQUENCE [LARGE SCALE GENOMIC DNA]</scope>
    <source>
        <strain evidence="4 5">CBS 142.35</strain>
    </source>
</reference>